<keyword evidence="5" id="KW-1185">Reference proteome</keyword>
<evidence type="ECO:0000256" key="3">
    <source>
        <dbReference type="SAM" id="SignalP"/>
    </source>
</evidence>
<organism evidence="4 5">
    <name type="scientific">Nocardiopsis mangrovi</name>
    <dbReference type="NCBI Taxonomy" id="1179818"/>
    <lineage>
        <taxon>Bacteria</taxon>
        <taxon>Bacillati</taxon>
        <taxon>Actinomycetota</taxon>
        <taxon>Actinomycetes</taxon>
        <taxon>Streptosporangiales</taxon>
        <taxon>Nocardiopsidaceae</taxon>
        <taxon>Nocardiopsis</taxon>
    </lineage>
</organism>
<sequence length="109" mass="11204">MTCFLFSVVCLGIAFMVAATNAAHCPSGGSSEVTPACEVEAEGVQNIALVIAIAGLTLMIGGVAFQIGRFDGRAPLPQHPAPYPQGGLPASPHQPQAPHQPQVPRPPQP</sequence>
<keyword evidence="2" id="KW-0812">Transmembrane</keyword>
<accession>A0ABV9DZ50</accession>
<protein>
    <submittedName>
        <fullName evidence="4">Uncharacterized protein</fullName>
    </submittedName>
</protein>
<reference evidence="5" key="1">
    <citation type="journal article" date="2019" name="Int. J. Syst. Evol. Microbiol.">
        <title>The Global Catalogue of Microorganisms (GCM) 10K type strain sequencing project: providing services to taxonomists for standard genome sequencing and annotation.</title>
        <authorList>
            <consortium name="The Broad Institute Genomics Platform"/>
            <consortium name="The Broad Institute Genome Sequencing Center for Infectious Disease"/>
            <person name="Wu L."/>
            <person name="Ma J."/>
        </authorList>
    </citation>
    <scope>NUCLEOTIDE SEQUENCE [LARGE SCALE GENOMIC DNA]</scope>
    <source>
        <strain evidence="5">XZYJ18</strain>
    </source>
</reference>
<evidence type="ECO:0000313" key="4">
    <source>
        <dbReference type="EMBL" id="MFC4563972.1"/>
    </source>
</evidence>
<feature type="chain" id="PRO_5046280586" evidence="3">
    <location>
        <begin position="23"/>
        <end position="109"/>
    </location>
</feature>
<dbReference type="EMBL" id="JBHSFQ010000019">
    <property type="protein sequence ID" value="MFC4563972.1"/>
    <property type="molecule type" value="Genomic_DNA"/>
</dbReference>
<proteinExistence type="predicted"/>
<name>A0ABV9DZ50_9ACTN</name>
<keyword evidence="2" id="KW-0472">Membrane</keyword>
<feature type="transmembrane region" description="Helical" evidence="2">
    <location>
        <begin position="46"/>
        <end position="65"/>
    </location>
</feature>
<feature type="signal peptide" evidence="3">
    <location>
        <begin position="1"/>
        <end position="22"/>
    </location>
</feature>
<evidence type="ECO:0000313" key="5">
    <source>
        <dbReference type="Proteomes" id="UP001595923"/>
    </source>
</evidence>
<evidence type="ECO:0000256" key="1">
    <source>
        <dbReference type="SAM" id="MobiDB-lite"/>
    </source>
</evidence>
<comment type="caution">
    <text evidence="4">The sequence shown here is derived from an EMBL/GenBank/DDBJ whole genome shotgun (WGS) entry which is preliminary data.</text>
</comment>
<gene>
    <name evidence="4" type="ORF">ACFO4E_19090</name>
</gene>
<feature type="region of interest" description="Disordered" evidence="1">
    <location>
        <begin position="76"/>
        <end position="109"/>
    </location>
</feature>
<keyword evidence="3" id="KW-0732">Signal</keyword>
<evidence type="ECO:0000256" key="2">
    <source>
        <dbReference type="SAM" id="Phobius"/>
    </source>
</evidence>
<dbReference type="Proteomes" id="UP001595923">
    <property type="component" value="Unassembled WGS sequence"/>
</dbReference>
<feature type="compositionally biased region" description="Low complexity" evidence="1">
    <location>
        <begin position="89"/>
        <end position="100"/>
    </location>
</feature>
<keyword evidence="2" id="KW-1133">Transmembrane helix</keyword>
<dbReference type="RefSeq" id="WP_378576692.1">
    <property type="nucleotide sequence ID" value="NZ_JBHSFQ010000019.1"/>
</dbReference>